<dbReference type="Pfam" id="PF26527">
    <property type="entry name" value="DUF8176"/>
    <property type="match status" value="1"/>
</dbReference>
<dbReference type="RefSeq" id="WP_146251271.1">
    <property type="nucleotide sequence ID" value="NZ_QJKF01000011.1"/>
</dbReference>
<dbReference type="Proteomes" id="UP000247569">
    <property type="component" value="Unassembled WGS sequence"/>
</dbReference>
<gene>
    <name evidence="4" type="ORF">DFR70_111112</name>
</gene>
<keyword evidence="2" id="KW-1133">Transmembrane helix</keyword>
<dbReference type="EMBL" id="QJKF01000011">
    <property type="protein sequence ID" value="PXX59728.1"/>
    <property type="molecule type" value="Genomic_DNA"/>
</dbReference>
<evidence type="ECO:0000256" key="2">
    <source>
        <dbReference type="SAM" id="Phobius"/>
    </source>
</evidence>
<evidence type="ECO:0000256" key="1">
    <source>
        <dbReference type="SAM" id="MobiDB-lite"/>
    </source>
</evidence>
<reference evidence="4 5" key="1">
    <citation type="submission" date="2018-05" db="EMBL/GenBank/DDBJ databases">
        <title>Genomic Encyclopedia of Type Strains, Phase IV (KMG-IV): sequencing the most valuable type-strain genomes for metagenomic binning, comparative biology and taxonomic classification.</title>
        <authorList>
            <person name="Goeker M."/>
        </authorList>
    </citation>
    <scope>NUCLEOTIDE SEQUENCE [LARGE SCALE GENOMIC DNA]</scope>
    <source>
        <strain evidence="4 5">DSM 44704</strain>
    </source>
</reference>
<feature type="compositionally biased region" description="Pro residues" evidence="1">
    <location>
        <begin position="1"/>
        <end position="11"/>
    </location>
</feature>
<dbReference type="InterPro" id="IPR058489">
    <property type="entry name" value="DUF8176"/>
</dbReference>
<name>A0A318K7F8_9NOCA</name>
<accession>A0A318K7F8</accession>
<feature type="region of interest" description="Disordered" evidence="1">
    <location>
        <begin position="182"/>
        <end position="244"/>
    </location>
</feature>
<feature type="transmembrane region" description="Helical" evidence="2">
    <location>
        <begin position="155"/>
        <end position="176"/>
    </location>
</feature>
<feature type="domain" description="DUF8176" evidence="3">
    <location>
        <begin position="225"/>
        <end position="347"/>
    </location>
</feature>
<evidence type="ECO:0000313" key="4">
    <source>
        <dbReference type="EMBL" id="PXX59728.1"/>
    </source>
</evidence>
<organism evidence="4 5">
    <name type="scientific">Nocardia tenerifensis</name>
    <dbReference type="NCBI Taxonomy" id="228006"/>
    <lineage>
        <taxon>Bacteria</taxon>
        <taxon>Bacillati</taxon>
        <taxon>Actinomycetota</taxon>
        <taxon>Actinomycetes</taxon>
        <taxon>Mycobacteriales</taxon>
        <taxon>Nocardiaceae</taxon>
        <taxon>Nocardia</taxon>
    </lineage>
</organism>
<evidence type="ECO:0000259" key="3">
    <source>
        <dbReference type="Pfam" id="PF26527"/>
    </source>
</evidence>
<dbReference type="OrthoDB" id="4382015at2"/>
<proteinExistence type="predicted"/>
<protein>
    <recommendedName>
        <fullName evidence="3">DUF8176 domain-containing protein</fullName>
    </recommendedName>
</protein>
<keyword evidence="2" id="KW-0472">Membrane</keyword>
<feature type="region of interest" description="Disordered" evidence="1">
    <location>
        <begin position="1"/>
        <end position="148"/>
    </location>
</feature>
<keyword evidence="5" id="KW-1185">Reference proteome</keyword>
<evidence type="ECO:0000313" key="5">
    <source>
        <dbReference type="Proteomes" id="UP000247569"/>
    </source>
</evidence>
<feature type="compositionally biased region" description="Low complexity" evidence="1">
    <location>
        <begin position="64"/>
        <end position="77"/>
    </location>
</feature>
<feature type="compositionally biased region" description="Basic residues" evidence="1">
    <location>
        <begin position="32"/>
        <end position="46"/>
    </location>
</feature>
<sequence length="350" mass="37759">MTPSDPNPPNRQPGQDNPFDMGLPMLRTPTGKAKKRRRPTGRRTPVRRRDPEVAVSEPPTRGNPPTQGGAPAQGTTGRPRPTGDWEQWLDPPRAAEPPPPTEPERRRIRAEEYEPERGDEEVTPPPAIINRSGIHPGVPLRHPTRRRDQQRGNKLLAVLIVLGVGIAVVSILFTAVHGFGKRDSPSVAATATGTVPATGQTQNSAKTSAAQTTTVPAQPAAIATQGCEQKRTPDTVSGTDPGGTANGPDAILAFEYAYYVERSGYRARAVVADNAIVSPAEQIQRGINQIPMGTRYCVQITQARDGDDGLAHWEVKLTQQYPGEQPKTFTQLITTRTLASRTLITAIVSA</sequence>
<comment type="caution">
    <text evidence="4">The sequence shown here is derived from an EMBL/GenBank/DDBJ whole genome shotgun (WGS) entry which is preliminary data.</text>
</comment>
<feature type="compositionally biased region" description="Low complexity" evidence="1">
    <location>
        <begin position="185"/>
        <end position="225"/>
    </location>
</feature>
<keyword evidence="2" id="KW-0812">Transmembrane</keyword>
<dbReference type="AlphaFoldDB" id="A0A318K7F8"/>
<feature type="compositionally biased region" description="Basic and acidic residues" evidence="1">
    <location>
        <begin position="102"/>
        <end position="116"/>
    </location>
</feature>